<sequence length="664" mass="70114">MSGLLPLTVQGTIRAPGDKSISHRALIFAAMADGPTRVRDILPSADVHATAGALRAMGVDIPALSADFVVHGRGLAALHSPESAFDCGNSGTTTRLLAGLVAGLAGREARFEGDASLSRRPMKRVATPLAAMGATIAFEGAPGHDGLPMRVSGQPLTSIRFVNTHASAQVKGALLLAGLAAGVEVTVEEPVRSRDHSERMLLARGVALTVSDAGVTLPAGQVLQTADVMVPSDPSSATFFAALAAMADAGRLRLENVCLNPTRTGAFDVLRRMGADIGVEDERMVGGERIGTLVVRPSPLSGTTISGAEIPRCIDELPMIACLAARSRGETRIADAQELRVKESDRIRAVVENLRGLGVEVEEFPDGMRIVGSRSALRGHVVTHGDHRLAMAFGVLGALPGNHITIDDPGCVAVSYPAFWRDLSVAVGRPAAPEVAPGGGTPPLVIAIDGPAASGKSSTAQWVAQLLDVRHVDSGAFYRAITFLAVASGAPADLWTEASVLEQANRITWRLTARSVLPLVDGMEQDEALRGTTVTRNVSRVAAMPAVREWVNSQVRSAGSAVDVVVDGRDIGTAVFPKAQLKVFLVADTWERARRRLIQRLSRRPNDSEIAEEVEALVARDAQDATQSAPARDAITIDTTTVTQEEQVERIVALGRATRERLRR</sequence>
<keyword evidence="5 14" id="KW-0028">Amino-acid biosynthesis</keyword>
<feature type="binding site" evidence="14">
    <location>
        <position position="169"/>
    </location>
    <ligand>
        <name>phosphoenolpyruvate</name>
        <dbReference type="ChEBI" id="CHEBI:58702"/>
    </ligand>
</feature>
<comment type="pathway">
    <text evidence="1 14">Metabolic intermediate biosynthesis; chorismate biosynthesis; chorismate from D-erythrose 4-phosphate and phosphoenolpyruvate: step 6/7.</text>
</comment>
<dbReference type="RefSeq" id="WP_043581640.1">
    <property type="nucleotide sequence ID" value="NZ_CP011454.1"/>
</dbReference>
<dbReference type="PROSITE" id="PS00885">
    <property type="entry name" value="EPSP_SYNTHASE_2"/>
    <property type="match status" value="1"/>
</dbReference>
<dbReference type="InterPro" id="IPR003136">
    <property type="entry name" value="Cytidylate_kin"/>
</dbReference>
<feature type="binding site" evidence="14">
    <location>
        <position position="19"/>
    </location>
    <ligand>
        <name>3-phosphoshikimate</name>
        <dbReference type="ChEBI" id="CHEBI:145989"/>
    </ligand>
</feature>
<evidence type="ECO:0000313" key="18">
    <source>
        <dbReference type="EMBL" id="AMW05016.1"/>
    </source>
</evidence>
<dbReference type="SUPFAM" id="SSF52540">
    <property type="entry name" value="P-loop containing nucleoside triphosphate hydrolases"/>
    <property type="match status" value="1"/>
</dbReference>
<dbReference type="GO" id="GO:0006220">
    <property type="term" value="P:pyrimidine nucleotide metabolic process"/>
    <property type="evidence" value="ECO:0007669"/>
    <property type="project" value="UniProtKB-UniRule"/>
</dbReference>
<dbReference type="Pfam" id="PF00275">
    <property type="entry name" value="EPSP_synthase"/>
    <property type="match status" value="1"/>
</dbReference>
<feature type="binding site" evidence="15">
    <location>
        <begin position="450"/>
        <end position="458"/>
    </location>
    <ligand>
        <name>ATP</name>
        <dbReference type="ChEBI" id="CHEBI:30616"/>
    </ligand>
</feature>
<comment type="catalytic activity">
    <reaction evidence="11">
        <text>3-phosphoshikimate + phosphoenolpyruvate = 5-O-(1-carboxyvinyl)-3-phosphoshikimate + phosphate</text>
        <dbReference type="Rhea" id="RHEA:21256"/>
        <dbReference type="ChEBI" id="CHEBI:43474"/>
        <dbReference type="ChEBI" id="CHEBI:57701"/>
        <dbReference type="ChEBI" id="CHEBI:58702"/>
        <dbReference type="ChEBI" id="CHEBI:145989"/>
        <dbReference type="EC" id="2.5.1.19"/>
    </reaction>
    <physiologicalReaction direction="left-to-right" evidence="11">
        <dbReference type="Rhea" id="RHEA:21257"/>
    </physiologicalReaction>
</comment>
<feature type="binding site" evidence="14">
    <location>
        <position position="19"/>
    </location>
    <ligand>
        <name>phosphoenolpyruvate</name>
        <dbReference type="ChEBI" id="CHEBI:58702"/>
    </ligand>
</feature>
<evidence type="ECO:0000256" key="9">
    <source>
        <dbReference type="ARBA" id="ARBA00022840"/>
    </source>
</evidence>
<dbReference type="GO" id="GO:0009423">
    <property type="term" value="P:chorismate biosynthetic process"/>
    <property type="evidence" value="ECO:0007669"/>
    <property type="project" value="UniProtKB-UniRule"/>
</dbReference>
<feature type="binding site" evidence="14">
    <location>
        <position position="169"/>
    </location>
    <ligand>
        <name>3-phosphoshikimate</name>
        <dbReference type="ChEBI" id="CHEBI:145989"/>
    </ligand>
</feature>
<dbReference type="SUPFAM" id="SSF55205">
    <property type="entry name" value="EPT/RTPC-like"/>
    <property type="match status" value="1"/>
</dbReference>
<dbReference type="GO" id="GO:0003866">
    <property type="term" value="F:3-phosphoshikimate 1-carboxyvinyltransferase activity"/>
    <property type="evidence" value="ECO:0007669"/>
    <property type="project" value="UniProtKB-UniRule"/>
</dbReference>
<dbReference type="InterPro" id="IPR013792">
    <property type="entry name" value="RNA3'P_cycl/enolpyr_Trfase_a/b"/>
</dbReference>
<dbReference type="STRING" id="1379270.GEMMAAP_09610"/>
<feature type="binding site" evidence="14">
    <location>
        <position position="315"/>
    </location>
    <ligand>
        <name>3-phosphoshikimate</name>
        <dbReference type="ChEBI" id="CHEBI:145989"/>
    </ligand>
</feature>
<dbReference type="eggNOG" id="COG0128">
    <property type="taxonomic scope" value="Bacteria"/>
</dbReference>
<dbReference type="PROSITE" id="PS00104">
    <property type="entry name" value="EPSP_SYNTHASE_1"/>
    <property type="match status" value="1"/>
</dbReference>
<comment type="function">
    <text evidence="14">Catalyzes the transfer of the enolpyruvyl moiety of phosphoenolpyruvate (PEP) to the 5-hydroxyl of shikimate-3-phosphate (S3P) to produce enolpyruvyl shikimate-3-phosphate and inorganic phosphate.</text>
</comment>
<dbReference type="InterPro" id="IPR011994">
    <property type="entry name" value="Cytidylate_kinase_dom"/>
</dbReference>
<keyword evidence="9 15" id="KW-0067">ATP-binding</keyword>
<feature type="binding site" evidence="14">
    <location>
        <position position="24"/>
    </location>
    <ligand>
        <name>3-phosphoshikimate</name>
        <dbReference type="ChEBI" id="CHEBI:145989"/>
    </ligand>
</feature>
<evidence type="ECO:0000256" key="12">
    <source>
        <dbReference type="ARBA" id="ARBA00047615"/>
    </source>
</evidence>
<dbReference type="HAMAP" id="MF_00210">
    <property type="entry name" value="EPSP_synth"/>
    <property type="match status" value="1"/>
</dbReference>
<feature type="binding site" evidence="14">
    <location>
        <position position="388"/>
    </location>
    <ligand>
        <name>phosphoenolpyruvate</name>
        <dbReference type="ChEBI" id="CHEBI:58702"/>
    </ligand>
</feature>
<dbReference type="EMBL" id="CP011454">
    <property type="protein sequence ID" value="AMW05016.1"/>
    <property type="molecule type" value="Genomic_DNA"/>
</dbReference>
<evidence type="ECO:0000256" key="4">
    <source>
        <dbReference type="ARBA" id="ARBA00022490"/>
    </source>
</evidence>
<dbReference type="EC" id="2.5.1.19" evidence="14"/>
<comment type="subcellular location">
    <subcellularLocation>
        <location evidence="14">Cytoplasm</location>
    </subcellularLocation>
</comment>
<reference evidence="18 19" key="1">
    <citation type="journal article" date="2014" name="Proc. Natl. Acad. Sci. U.S.A.">
        <title>Functional type 2 photosynthetic reaction centers found in the rare bacterial phylum Gemmatimonadetes.</title>
        <authorList>
            <person name="Zeng Y."/>
            <person name="Feng F."/>
            <person name="Medova H."/>
            <person name="Dean J."/>
            <person name="Koblizek M."/>
        </authorList>
    </citation>
    <scope>NUCLEOTIDE SEQUENCE [LARGE SCALE GENOMIC DNA]</scope>
    <source>
        <strain evidence="18 19">AP64</strain>
    </source>
</reference>
<dbReference type="eggNOG" id="COG0283">
    <property type="taxonomic scope" value="Bacteria"/>
</dbReference>
<dbReference type="GO" id="GO:0005737">
    <property type="term" value="C:cytoplasm"/>
    <property type="evidence" value="ECO:0007669"/>
    <property type="project" value="UniProtKB-SubCell"/>
</dbReference>
<evidence type="ECO:0000259" key="16">
    <source>
        <dbReference type="Pfam" id="PF00275"/>
    </source>
</evidence>
<feature type="domain" description="Enolpyruvate transferase" evidence="16">
    <location>
        <begin position="9"/>
        <end position="423"/>
    </location>
</feature>
<protein>
    <recommendedName>
        <fullName evidence="14 15">Multifunctional fusion protein</fullName>
    </recommendedName>
    <domain>
        <recommendedName>
            <fullName evidence="14">3-phosphoshikimate 1-carboxyvinyltransferase</fullName>
            <ecNumber evidence="14">2.5.1.19</ecNumber>
        </recommendedName>
        <alternativeName>
            <fullName evidence="14">5-enolpyruvylshikimate-3-phosphate synthase</fullName>
            <shortName evidence="14">EPSP synthase</shortName>
            <shortName evidence="14">EPSPS</shortName>
        </alternativeName>
    </domain>
    <domain>
        <recommendedName>
            <fullName evidence="15">Cytidylate kinase</fullName>
            <shortName evidence="15">CK</shortName>
            <ecNumber evidence="15">2.7.4.25</ecNumber>
        </recommendedName>
        <alternativeName>
            <fullName evidence="15">Cytidine monophosphate kinase</fullName>
            <shortName evidence="15">CMP kinase</shortName>
        </alternativeName>
    </domain>
</protein>
<dbReference type="PANTHER" id="PTHR21090:SF5">
    <property type="entry name" value="PENTAFUNCTIONAL AROM POLYPEPTIDE"/>
    <property type="match status" value="1"/>
</dbReference>
<proteinExistence type="inferred from homology"/>
<feature type="domain" description="Cytidylate kinase" evidence="17">
    <location>
        <begin position="446"/>
        <end position="653"/>
    </location>
</feature>
<evidence type="ECO:0000256" key="3">
    <source>
        <dbReference type="ARBA" id="ARBA00009948"/>
    </source>
</evidence>
<accession>A0A143BIZ2</accession>
<dbReference type="GO" id="GO:0005524">
    <property type="term" value="F:ATP binding"/>
    <property type="evidence" value="ECO:0007669"/>
    <property type="project" value="UniProtKB-UniRule"/>
</dbReference>
<evidence type="ECO:0000256" key="14">
    <source>
        <dbReference type="HAMAP-Rule" id="MF_00210"/>
    </source>
</evidence>
<feature type="binding site" evidence="14">
    <location>
        <position position="167"/>
    </location>
    <ligand>
        <name>3-phosphoshikimate</name>
        <dbReference type="ChEBI" id="CHEBI:145989"/>
    </ligand>
</feature>
<dbReference type="CDD" id="cd01556">
    <property type="entry name" value="EPSP_synthase"/>
    <property type="match status" value="1"/>
</dbReference>
<dbReference type="HAMAP" id="MF_00238">
    <property type="entry name" value="Cytidyl_kinase_type1"/>
    <property type="match status" value="1"/>
</dbReference>
<reference evidence="18 19" key="2">
    <citation type="journal article" date="2016" name="Environ. Microbiol. Rep.">
        <title>Metagenomic evidence for the presence of phototrophic Gemmatimonadetes bacteria in diverse environments.</title>
        <authorList>
            <person name="Zeng Y."/>
            <person name="Baumbach J."/>
            <person name="Barbosa E.G."/>
            <person name="Azevedo V."/>
            <person name="Zhang C."/>
            <person name="Koblizek M."/>
        </authorList>
    </citation>
    <scope>NUCLEOTIDE SEQUENCE [LARGE SCALE GENOMIC DNA]</scope>
    <source>
        <strain evidence="18 19">AP64</strain>
    </source>
</reference>
<feature type="active site" description="Proton acceptor" evidence="14">
    <location>
        <position position="315"/>
    </location>
</feature>
<evidence type="ECO:0000256" key="1">
    <source>
        <dbReference type="ARBA" id="ARBA00004811"/>
    </source>
</evidence>
<dbReference type="GO" id="GO:0036430">
    <property type="term" value="F:CMP kinase activity"/>
    <property type="evidence" value="ECO:0007669"/>
    <property type="project" value="RHEA"/>
</dbReference>
<comment type="catalytic activity">
    <reaction evidence="13 15">
        <text>CMP + ATP = CDP + ADP</text>
        <dbReference type="Rhea" id="RHEA:11600"/>
        <dbReference type="ChEBI" id="CHEBI:30616"/>
        <dbReference type="ChEBI" id="CHEBI:58069"/>
        <dbReference type="ChEBI" id="CHEBI:60377"/>
        <dbReference type="ChEBI" id="CHEBI:456216"/>
        <dbReference type="EC" id="2.7.4.25"/>
    </reaction>
</comment>
<dbReference type="GO" id="GO:0036431">
    <property type="term" value="F:dCMP kinase activity"/>
    <property type="evidence" value="ECO:0007669"/>
    <property type="project" value="InterPro"/>
</dbReference>
<organism evidence="18 19">
    <name type="scientific">Gemmatimonas phototrophica</name>
    <dbReference type="NCBI Taxonomy" id="1379270"/>
    <lineage>
        <taxon>Bacteria</taxon>
        <taxon>Pseudomonadati</taxon>
        <taxon>Gemmatimonadota</taxon>
        <taxon>Gemmatimonadia</taxon>
        <taxon>Gemmatimonadales</taxon>
        <taxon>Gemmatimonadaceae</taxon>
        <taxon>Gemmatimonas</taxon>
    </lineage>
</organism>
<comment type="subunit">
    <text evidence="14">Monomer.</text>
</comment>
<keyword evidence="19" id="KW-1185">Reference proteome</keyword>
<dbReference type="NCBIfam" id="TIGR01356">
    <property type="entry name" value="aroA"/>
    <property type="match status" value="1"/>
</dbReference>
<feature type="binding site" evidence="14">
    <location>
        <position position="91"/>
    </location>
    <ligand>
        <name>phosphoenolpyruvate</name>
        <dbReference type="ChEBI" id="CHEBI:58702"/>
    </ligand>
</feature>
<gene>
    <name evidence="15" type="primary">cmk</name>
    <name evidence="14" type="synonym">aroA</name>
    <name evidence="18" type="ORF">GEMMAAP_09610</name>
</gene>
<dbReference type="Pfam" id="PF02224">
    <property type="entry name" value="Cytidylate_kin"/>
    <property type="match status" value="1"/>
</dbReference>
<feature type="binding site" evidence="14">
    <location>
        <position position="346"/>
    </location>
    <ligand>
        <name>phosphoenolpyruvate</name>
        <dbReference type="ChEBI" id="CHEBI:58702"/>
    </ligand>
</feature>
<evidence type="ECO:0000313" key="19">
    <source>
        <dbReference type="Proteomes" id="UP000076404"/>
    </source>
</evidence>
<dbReference type="PANTHER" id="PTHR21090">
    <property type="entry name" value="AROM/DEHYDROQUINATE SYNTHASE"/>
    <property type="match status" value="1"/>
</dbReference>
<dbReference type="InterPro" id="IPR036968">
    <property type="entry name" value="Enolpyruvate_Tfrase_sf"/>
</dbReference>
<keyword evidence="6 14" id="KW-0808">Transferase</keyword>
<evidence type="ECO:0000256" key="11">
    <source>
        <dbReference type="ARBA" id="ARBA00044633"/>
    </source>
</evidence>
<evidence type="ECO:0000256" key="2">
    <source>
        <dbReference type="ARBA" id="ARBA00009427"/>
    </source>
</evidence>
<evidence type="ECO:0000256" key="15">
    <source>
        <dbReference type="HAMAP-Rule" id="MF_00238"/>
    </source>
</evidence>
<dbReference type="GO" id="GO:0009073">
    <property type="term" value="P:aromatic amino acid family biosynthetic process"/>
    <property type="evidence" value="ECO:0007669"/>
    <property type="project" value="UniProtKB-KW"/>
</dbReference>
<dbReference type="GO" id="GO:0008652">
    <property type="term" value="P:amino acid biosynthetic process"/>
    <property type="evidence" value="ECO:0007669"/>
    <property type="project" value="UniProtKB-KW"/>
</dbReference>
<evidence type="ECO:0000256" key="10">
    <source>
        <dbReference type="ARBA" id="ARBA00023141"/>
    </source>
</evidence>
<dbReference type="NCBIfam" id="TIGR00017">
    <property type="entry name" value="cmk"/>
    <property type="match status" value="1"/>
</dbReference>
<feature type="binding site" evidence="14">
    <location>
        <position position="342"/>
    </location>
    <ligand>
        <name>3-phosphoshikimate</name>
        <dbReference type="ChEBI" id="CHEBI:145989"/>
    </ligand>
</feature>
<dbReference type="UniPathway" id="UPA00053">
    <property type="reaction ID" value="UER00089"/>
</dbReference>
<keyword evidence="8 15" id="KW-0418">Kinase</keyword>
<comment type="similarity">
    <text evidence="2 15">Belongs to the cytidylate kinase family. Type 1 subfamily.</text>
</comment>
<keyword evidence="10 14" id="KW-0057">Aromatic amino acid biosynthesis</keyword>
<evidence type="ECO:0000256" key="13">
    <source>
        <dbReference type="ARBA" id="ARBA00048478"/>
    </source>
</evidence>
<evidence type="ECO:0000256" key="6">
    <source>
        <dbReference type="ARBA" id="ARBA00022679"/>
    </source>
</evidence>
<dbReference type="AlphaFoldDB" id="A0A143BIZ2"/>
<evidence type="ECO:0000256" key="5">
    <source>
        <dbReference type="ARBA" id="ARBA00022605"/>
    </source>
</evidence>
<comment type="catalytic activity">
    <reaction evidence="12 15">
        <text>dCMP + ATP = dCDP + ADP</text>
        <dbReference type="Rhea" id="RHEA:25094"/>
        <dbReference type="ChEBI" id="CHEBI:30616"/>
        <dbReference type="ChEBI" id="CHEBI:57566"/>
        <dbReference type="ChEBI" id="CHEBI:58593"/>
        <dbReference type="ChEBI" id="CHEBI:456216"/>
        <dbReference type="EC" id="2.7.4.25"/>
    </reaction>
</comment>
<dbReference type="Proteomes" id="UP000076404">
    <property type="component" value="Chromosome"/>
</dbReference>
<comment type="caution">
    <text evidence="14">Lacks conserved residue(s) required for the propagation of feature annotation.</text>
</comment>
<keyword evidence="4 14" id="KW-0963">Cytoplasm</keyword>
<dbReference type="CDD" id="cd02020">
    <property type="entry name" value="CMPK"/>
    <property type="match status" value="1"/>
</dbReference>
<feature type="binding site" evidence="14">
    <location>
        <position position="120"/>
    </location>
    <ligand>
        <name>phosphoenolpyruvate</name>
        <dbReference type="ChEBI" id="CHEBI:58702"/>
    </ligand>
</feature>
<name>A0A143BIZ2_9BACT</name>
<keyword evidence="7 15" id="KW-0547">Nucleotide-binding</keyword>
<dbReference type="InterPro" id="IPR023193">
    <property type="entry name" value="EPSP_synthase_CS"/>
</dbReference>
<dbReference type="EC" id="2.7.4.25" evidence="15"/>
<comment type="similarity">
    <text evidence="3 14">Belongs to the EPSP synthase family.</text>
</comment>
<dbReference type="InterPro" id="IPR001986">
    <property type="entry name" value="Enolpyruvate_Tfrase_dom"/>
</dbReference>
<dbReference type="OrthoDB" id="9809920at2"/>
<dbReference type="InterPro" id="IPR006264">
    <property type="entry name" value="EPSP_synthase"/>
</dbReference>
<feature type="binding site" evidence="14">
    <location>
        <position position="20"/>
    </location>
    <ligand>
        <name>3-phosphoshikimate</name>
        <dbReference type="ChEBI" id="CHEBI:145989"/>
    </ligand>
</feature>
<dbReference type="InterPro" id="IPR027417">
    <property type="entry name" value="P-loop_NTPase"/>
</dbReference>
<evidence type="ECO:0000259" key="17">
    <source>
        <dbReference type="Pfam" id="PF02224"/>
    </source>
</evidence>
<evidence type="ECO:0000256" key="7">
    <source>
        <dbReference type="ARBA" id="ARBA00022741"/>
    </source>
</evidence>
<dbReference type="Gene3D" id="3.40.50.300">
    <property type="entry name" value="P-loop containing nucleotide triphosphate hydrolases"/>
    <property type="match status" value="1"/>
</dbReference>
<dbReference type="FunFam" id="3.65.10.10:FF:000005">
    <property type="entry name" value="3-phosphoshikimate 1-carboxyvinyltransferase"/>
    <property type="match status" value="1"/>
</dbReference>
<dbReference type="KEGG" id="gph:GEMMAAP_09610"/>
<dbReference type="Gene3D" id="3.65.10.10">
    <property type="entry name" value="Enolpyruvate transferase domain"/>
    <property type="match status" value="2"/>
</dbReference>
<evidence type="ECO:0000256" key="8">
    <source>
        <dbReference type="ARBA" id="ARBA00022777"/>
    </source>
</evidence>